<evidence type="ECO:0000313" key="2">
    <source>
        <dbReference type="EMBL" id="KIM87541.1"/>
    </source>
</evidence>
<gene>
    <name evidence="2" type="ORF">PILCRDRAFT_815080</name>
</gene>
<dbReference type="InParanoid" id="A0A0C3GA86"/>
<dbReference type="STRING" id="765440.A0A0C3GA86"/>
<feature type="chain" id="PRO_5002177535" description="Ketoreductase (KR) domain-containing protein" evidence="1">
    <location>
        <begin position="26"/>
        <end position="371"/>
    </location>
</feature>
<reference evidence="3" key="2">
    <citation type="submission" date="2015-01" db="EMBL/GenBank/DDBJ databases">
        <title>Evolutionary Origins and Diversification of the Mycorrhizal Mutualists.</title>
        <authorList>
            <consortium name="DOE Joint Genome Institute"/>
            <consortium name="Mycorrhizal Genomics Consortium"/>
            <person name="Kohler A."/>
            <person name="Kuo A."/>
            <person name="Nagy L.G."/>
            <person name="Floudas D."/>
            <person name="Copeland A."/>
            <person name="Barry K.W."/>
            <person name="Cichocki N."/>
            <person name="Veneault-Fourrey C."/>
            <person name="LaButti K."/>
            <person name="Lindquist E.A."/>
            <person name="Lipzen A."/>
            <person name="Lundell T."/>
            <person name="Morin E."/>
            <person name="Murat C."/>
            <person name="Riley R."/>
            <person name="Ohm R."/>
            <person name="Sun H."/>
            <person name="Tunlid A."/>
            <person name="Henrissat B."/>
            <person name="Grigoriev I.V."/>
            <person name="Hibbett D.S."/>
            <person name="Martin F."/>
        </authorList>
    </citation>
    <scope>NUCLEOTIDE SEQUENCE [LARGE SCALE GENOMIC DNA]</scope>
    <source>
        <strain evidence="3">F 1598</strain>
    </source>
</reference>
<dbReference type="GO" id="GO:0008202">
    <property type="term" value="P:steroid metabolic process"/>
    <property type="evidence" value="ECO:0007669"/>
    <property type="project" value="TreeGrafter"/>
</dbReference>
<evidence type="ECO:0000313" key="3">
    <source>
        <dbReference type="Proteomes" id="UP000054166"/>
    </source>
</evidence>
<keyword evidence="1" id="KW-0732">Signal</keyword>
<protein>
    <recommendedName>
        <fullName evidence="4">Ketoreductase (KR) domain-containing protein</fullName>
    </recommendedName>
</protein>
<sequence length="371" mass="41216">MGLIVQLVLAWFTLLLTLLERLLDACRFETWLSVFDVSPNRIFRVQDSAVLILNAEDGIGQTAALKYSELGYTVFALCPDHQRGISVATRGPSSVSSILYFWHLKKERSPDHPWGLIAPIVVDISSKADRLRAYETVKAYCSDHSLHLTALIAFPPIYETPSESTPPSSAATHPLVQGPLTHLRPKFLPLSFSKDSVWQDSVFREITEPVLIIQEYIRLLKDSSGRVIIVSGCSQGRFLSGYRFGCRSTLDEARRSIAHSVGCELKPFGVKVSSLVSGLLAAPNLPAQKILDELNMCAKRTDPDIRRRLGANLGRADALESVHRLFTVTDGDLLAVIQRITNSRHPKVDYYIGVHPFIRSAWNALAKLNSV</sequence>
<dbReference type="Gene3D" id="3.40.50.720">
    <property type="entry name" value="NAD(P)-binding Rossmann-like Domain"/>
    <property type="match status" value="1"/>
</dbReference>
<dbReference type="Proteomes" id="UP000054166">
    <property type="component" value="Unassembled WGS sequence"/>
</dbReference>
<organism evidence="2 3">
    <name type="scientific">Piloderma croceum (strain F 1598)</name>
    <dbReference type="NCBI Taxonomy" id="765440"/>
    <lineage>
        <taxon>Eukaryota</taxon>
        <taxon>Fungi</taxon>
        <taxon>Dikarya</taxon>
        <taxon>Basidiomycota</taxon>
        <taxon>Agaricomycotina</taxon>
        <taxon>Agaricomycetes</taxon>
        <taxon>Agaricomycetidae</taxon>
        <taxon>Atheliales</taxon>
        <taxon>Atheliaceae</taxon>
        <taxon>Piloderma</taxon>
    </lineage>
</organism>
<dbReference type="InterPro" id="IPR036291">
    <property type="entry name" value="NAD(P)-bd_dom_sf"/>
</dbReference>
<feature type="signal peptide" evidence="1">
    <location>
        <begin position="1"/>
        <end position="25"/>
    </location>
</feature>
<dbReference type="AlphaFoldDB" id="A0A0C3GA86"/>
<dbReference type="HOGENOM" id="CLU_690848_0_0_1"/>
<dbReference type="OrthoDB" id="3160422at2759"/>
<dbReference type="EMBL" id="KN832979">
    <property type="protein sequence ID" value="KIM87541.1"/>
    <property type="molecule type" value="Genomic_DNA"/>
</dbReference>
<accession>A0A0C3GA86</accession>
<name>A0A0C3GA86_PILCF</name>
<keyword evidence="3" id="KW-1185">Reference proteome</keyword>
<dbReference type="GO" id="GO:0016491">
    <property type="term" value="F:oxidoreductase activity"/>
    <property type="evidence" value="ECO:0007669"/>
    <property type="project" value="TreeGrafter"/>
</dbReference>
<dbReference type="PANTHER" id="PTHR43313">
    <property type="entry name" value="SHORT-CHAIN DEHYDROGENASE/REDUCTASE FAMILY 9C"/>
    <property type="match status" value="1"/>
</dbReference>
<evidence type="ECO:0000256" key="1">
    <source>
        <dbReference type="SAM" id="SignalP"/>
    </source>
</evidence>
<proteinExistence type="predicted"/>
<evidence type="ECO:0008006" key="4">
    <source>
        <dbReference type="Google" id="ProtNLM"/>
    </source>
</evidence>
<reference evidence="2 3" key="1">
    <citation type="submission" date="2014-04" db="EMBL/GenBank/DDBJ databases">
        <authorList>
            <consortium name="DOE Joint Genome Institute"/>
            <person name="Kuo A."/>
            <person name="Tarkka M."/>
            <person name="Buscot F."/>
            <person name="Kohler A."/>
            <person name="Nagy L.G."/>
            <person name="Floudas D."/>
            <person name="Copeland A."/>
            <person name="Barry K.W."/>
            <person name="Cichocki N."/>
            <person name="Veneault-Fourrey C."/>
            <person name="LaButti K."/>
            <person name="Lindquist E.A."/>
            <person name="Lipzen A."/>
            <person name="Lundell T."/>
            <person name="Morin E."/>
            <person name="Murat C."/>
            <person name="Sun H."/>
            <person name="Tunlid A."/>
            <person name="Henrissat B."/>
            <person name="Grigoriev I.V."/>
            <person name="Hibbett D.S."/>
            <person name="Martin F."/>
            <person name="Nordberg H.P."/>
            <person name="Cantor M.N."/>
            <person name="Hua S.X."/>
        </authorList>
    </citation>
    <scope>NUCLEOTIDE SEQUENCE [LARGE SCALE GENOMIC DNA]</scope>
    <source>
        <strain evidence="2 3">F 1598</strain>
    </source>
</reference>
<dbReference type="SUPFAM" id="SSF51735">
    <property type="entry name" value="NAD(P)-binding Rossmann-fold domains"/>
    <property type="match status" value="1"/>
</dbReference>
<dbReference type="PANTHER" id="PTHR43313:SF1">
    <property type="entry name" value="3BETA-HYDROXYSTEROID DEHYDROGENASE DHS-16"/>
    <property type="match status" value="1"/>
</dbReference>